<dbReference type="CDD" id="cd07233">
    <property type="entry name" value="GlxI_Zn"/>
    <property type="match status" value="1"/>
</dbReference>
<evidence type="ECO:0000313" key="3">
    <source>
        <dbReference type="EMBL" id="SPJ88846.1"/>
    </source>
</evidence>
<keyword evidence="1" id="KW-0479">Metal-binding</keyword>
<reference evidence="3" key="1">
    <citation type="submission" date="2018-03" db="EMBL/GenBank/DDBJ databases">
        <authorList>
            <person name="Guldener U."/>
        </authorList>
    </citation>
    <scope>NUCLEOTIDE SEQUENCE</scope>
</reference>
<dbReference type="PROSITE" id="PS00935">
    <property type="entry name" value="GLYOXALASE_I_2"/>
    <property type="match status" value="1"/>
</dbReference>
<dbReference type="Pfam" id="PF00903">
    <property type="entry name" value="Glyoxalase"/>
    <property type="match status" value="2"/>
</dbReference>
<dbReference type="GO" id="GO:0046872">
    <property type="term" value="F:metal ion binding"/>
    <property type="evidence" value="ECO:0007669"/>
    <property type="project" value="UniProtKB-KW"/>
</dbReference>
<keyword evidence="4" id="KW-1185">Reference proteome</keyword>
<feature type="domain" description="VOC" evidence="2">
    <location>
        <begin position="8"/>
        <end position="154"/>
    </location>
</feature>
<proteinExistence type="predicted"/>
<feature type="domain" description="VOC" evidence="2">
    <location>
        <begin position="156"/>
        <end position="300"/>
    </location>
</feature>
<dbReference type="SUPFAM" id="SSF54593">
    <property type="entry name" value="Glyoxalase/Bleomycin resistance protein/Dihydroxybiphenyl dioxygenase"/>
    <property type="match status" value="2"/>
</dbReference>
<dbReference type="EMBL" id="ONZP01000642">
    <property type="protein sequence ID" value="SPJ88846.1"/>
    <property type="molecule type" value="Genomic_DNA"/>
</dbReference>
<gene>
    <name evidence="3" type="ORF">FTOL_12741</name>
</gene>
<dbReference type="InterPro" id="IPR037523">
    <property type="entry name" value="VOC_core"/>
</dbReference>
<dbReference type="Proteomes" id="UP001187734">
    <property type="component" value="Unassembled WGS sequence"/>
</dbReference>
<evidence type="ECO:0000256" key="1">
    <source>
        <dbReference type="ARBA" id="ARBA00022723"/>
    </source>
</evidence>
<dbReference type="Gene3D" id="3.10.180.10">
    <property type="entry name" value="2,3-Dihydroxybiphenyl 1,2-Dioxygenase, domain 1"/>
    <property type="match status" value="2"/>
</dbReference>
<protein>
    <submittedName>
        <fullName evidence="3">Related to GLO1 - glyoxalase I</fullName>
    </submittedName>
</protein>
<dbReference type="InterPro" id="IPR018146">
    <property type="entry name" value="Glyoxalase_1_CS"/>
</dbReference>
<organism evidence="3 4">
    <name type="scientific">Fusarium torulosum</name>
    <dbReference type="NCBI Taxonomy" id="33205"/>
    <lineage>
        <taxon>Eukaryota</taxon>
        <taxon>Fungi</taxon>
        <taxon>Dikarya</taxon>
        <taxon>Ascomycota</taxon>
        <taxon>Pezizomycotina</taxon>
        <taxon>Sordariomycetes</taxon>
        <taxon>Hypocreomycetidae</taxon>
        <taxon>Hypocreales</taxon>
        <taxon>Nectriaceae</taxon>
        <taxon>Fusarium</taxon>
    </lineage>
</organism>
<evidence type="ECO:0000259" key="2">
    <source>
        <dbReference type="PROSITE" id="PS51819"/>
    </source>
</evidence>
<comment type="caution">
    <text evidence="3">The sequence shown here is derived from an EMBL/GenBank/DDBJ whole genome shotgun (WGS) entry which is preliminary data.</text>
</comment>
<dbReference type="PANTHER" id="PTHR10374:SF30">
    <property type="entry name" value="LACTOYLGLUTATHIONE LYASE"/>
    <property type="match status" value="1"/>
</dbReference>
<dbReference type="PANTHER" id="PTHR10374">
    <property type="entry name" value="LACTOYLGLUTATHIONE LYASE GLYOXALASE I"/>
    <property type="match status" value="1"/>
</dbReference>
<sequence>MTDIATYKLNHTMIPVSDPDASLKFYQHLGMSILEEYKFPDYQLDLYFLAFDGPGSISHGKQMSDREGVLELSHSYGIKPMYNEGPKSVALSCISLSVDNLAAACNRLTDAGYKLIQEPDGNVAIALDPDEYWIKLIAQCSSTGRDTTLTNVQTYKLYNTMLHVQSTTRSLEFYTKICGMKLTKTAEHVNDGSTSYFLGYSAREPSSQRITDPYAPVGAEGLLELIWLPGTEKQGKRVFHDGTTQAGGFGHICISVDDIASACERLAQFDVSWKKRLLDGPFRVAFITDPDGYEVEIIQNEKYKPANHG</sequence>
<dbReference type="InterPro" id="IPR029068">
    <property type="entry name" value="Glyas_Bleomycin-R_OHBP_Dase"/>
</dbReference>
<dbReference type="PROSITE" id="PS51819">
    <property type="entry name" value="VOC"/>
    <property type="match status" value="2"/>
</dbReference>
<dbReference type="InterPro" id="IPR004360">
    <property type="entry name" value="Glyas_Fos-R_dOase_dom"/>
</dbReference>
<dbReference type="GO" id="GO:0004462">
    <property type="term" value="F:lactoylglutathione lyase activity"/>
    <property type="evidence" value="ECO:0007669"/>
    <property type="project" value="InterPro"/>
</dbReference>
<name>A0AAE8MM98_9HYPO</name>
<evidence type="ECO:0000313" key="4">
    <source>
        <dbReference type="Proteomes" id="UP001187734"/>
    </source>
</evidence>
<accession>A0AAE8MM98</accession>
<dbReference type="PROSITE" id="PS00934">
    <property type="entry name" value="GLYOXALASE_I_1"/>
    <property type="match status" value="1"/>
</dbReference>
<dbReference type="AlphaFoldDB" id="A0AAE8MM98"/>